<gene>
    <name evidence="2" type="ORF">GCM10009038_15830</name>
</gene>
<feature type="region of interest" description="Disordered" evidence="1">
    <location>
        <begin position="48"/>
        <end position="98"/>
    </location>
</feature>
<keyword evidence="3" id="KW-1185">Reference proteome</keyword>
<reference evidence="3" key="1">
    <citation type="journal article" date="2019" name="Int. J. Syst. Evol. Microbiol.">
        <title>The Global Catalogue of Microorganisms (GCM) 10K type strain sequencing project: providing services to taxonomists for standard genome sequencing and annotation.</title>
        <authorList>
            <consortium name="The Broad Institute Genomics Platform"/>
            <consortium name="The Broad Institute Genome Sequencing Center for Infectious Disease"/>
            <person name="Wu L."/>
            <person name="Ma J."/>
        </authorList>
    </citation>
    <scope>NUCLEOTIDE SEQUENCE [LARGE SCALE GENOMIC DNA]</scope>
    <source>
        <strain evidence="3">KCTC 32998</strain>
    </source>
</reference>
<dbReference type="EMBL" id="BMZI01000003">
    <property type="protein sequence ID" value="GHB17745.1"/>
    <property type="molecule type" value="Genomic_DNA"/>
</dbReference>
<protein>
    <submittedName>
        <fullName evidence="2">Uncharacterized protein</fullName>
    </submittedName>
</protein>
<name>A0ABQ3E2U0_9GAMM</name>
<organism evidence="2 3">
    <name type="scientific">Salinicola rhizosphaerae</name>
    <dbReference type="NCBI Taxonomy" id="1443141"/>
    <lineage>
        <taxon>Bacteria</taxon>
        <taxon>Pseudomonadati</taxon>
        <taxon>Pseudomonadota</taxon>
        <taxon>Gammaproteobacteria</taxon>
        <taxon>Oceanospirillales</taxon>
        <taxon>Halomonadaceae</taxon>
        <taxon>Salinicola</taxon>
    </lineage>
</organism>
<dbReference type="Proteomes" id="UP000646745">
    <property type="component" value="Unassembled WGS sequence"/>
</dbReference>
<evidence type="ECO:0000313" key="3">
    <source>
        <dbReference type="Proteomes" id="UP000646745"/>
    </source>
</evidence>
<evidence type="ECO:0000313" key="2">
    <source>
        <dbReference type="EMBL" id="GHB17745.1"/>
    </source>
</evidence>
<accession>A0ABQ3E2U0</accession>
<proteinExistence type="predicted"/>
<sequence>MTLHAEETLADLDQIVRAEIARGEDLGLRRQHVDLILMTHQQVEPLLPRRHPRLAPGYPIEGDPDAPATRTALHLATQGPGNHLMPETDAYQRAPRLP</sequence>
<evidence type="ECO:0000256" key="1">
    <source>
        <dbReference type="SAM" id="MobiDB-lite"/>
    </source>
</evidence>
<comment type="caution">
    <text evidence="2">The sequence shown here is derived from an EMBL/GenBank/DDBJ whole genome shotgun (WGS) entry which is preliminary data.</text>
</comment>